<feature type="transmembrane region" description="Helical" evidence="7">
    <location>
        <begin position="21"/>
        <end position="41"/>
    </location>
</feature>
<evidence type="ECO:0000256" key="3">
    <source>
        <dbReference type="ARBA" id="ARBA00022475"/>
    </source>
</evidence>
<name>A0ABS6ZTV1_9GAMM</name>
<comment type="subcellular location">
    <subcellularLocation>
        <location evidence="1">Cell inner membrane</location>
        <topology evidence="1">Multi-pass membrane protein</topology>
    </subcellularLocation>
</comment>
<keyword evidence="3" id="KW-1003">Cell membrane</keyword>
<dbReference type="EMBL" id="JAHYCA010000010">
    <property type="protein sequence ID" value="MBW6393496.1"/>
    <property type="molecule type" value="Genomic_DNA"/>
</dbReference>
<comment type="caution">
    <text evidence="8">The sequence shown here is derived from an EMBL/GenBank/DDBJ whole genome shotgun (WGS) entry which is preliminary data.</text>
</comment>
<evidence type="ECO:0000256" key="1">
    <source>
        <dbReference type="ARBA" id="ARBA00004429"/>
    </source>
</evidence>
<feature type="transmembrane region" description="Helical" evidence="7">
    <location>
        <begin position="137"/>
        <end position="156"/>
    </location>
</feature>
<dbReference type="RefSeq" id="WP_219793669.1">
    <property type="nucleotide sequence ID" value="NZ_JAHYCA010000010.1"/>
</dbReference>
<dbReference type="Proteomes" id="UP000769617">
    <property type="component" value="Unassembled WGS sequence"/>
</dbReference>
<dbReference type="PANTHER" id="PTHR32196">
    <property type="entry name" value="ABC TRANSPORTER PERMEASE PROTEIN YPHD-RELATED-RELATED"/>
    <property type="match status" value="1"/>
</dbReference>
<feature type="transmembrane region" description="Helical" evidence="7">
    <location>
        <begin position="284"/>
        <end position="303"/>
    </location>
</feature>
<organism evidence="8 9">
    <name type="scientific">Billgrantia antri</name>
    <dbReference type="NCBI Taxonomy" id="2846777"/>
    <lineage>
        <taxon>Bacteria</taxon>
        <taxon>Pseudomonadati</taxon>
        <taxon>Pseudomonadota</taxon>
        <taxon>Gammaproteobacteria</taxon>
        <taxon>Oceanospirillales</taxon>
        <taxon>Halomonadaceae</taxon>
        <taxon>Billgrantia</taxon>
    </lineage>
</organism>
<proteinExistence type="inferred from homology"/>
<keyword evidence="5 7" id="KW-1133">Transmembrane helix</keyword>
<feature type="transmembrane region" description="Helical" evidence="7">
    <location>
        <begin position="61"/>
        <end position="80"/>
    </location>
</feature>
<feature type="transmembrane region" description="Helical" evidence="7">
    <location>
        <begin position="87"/>
        <end position="103"/>
    </location>
</feature>
<accession>A0ABS6ZTV1</accession>
<feature type="transmembrane region" description="Helical" evidence="7">
    <location>
        <begin position="109"/>
        <end position="130"/>
    </location>
</feature>
<evidence type="ECO:0000313" key="9">
    <source>
        <dbReference type="Proteomes" id="UP000769617"/>
    </source>
</evidence>
<evidence type="ECO:0000256" key="5">
    <source>
        <dbReference type="ARBA" id="ARBA00022989"/>
    </source>
</evidence>
<feature type="transmembrane region" description="Helical" evidence="7">
    <location>
        <begin position="176"/>
        <end position="199"/>
    </location>
</feature>
<keyword evidence="6 7" id="KW-0472">Membrane</keyword>
<dbReference type="CDD" id="cd06579">
    <property type="entry name" value="TM_PBP1_transp_AraH_like"/>
    <property type="match status" value="1"/>
</dbReference>
<evidence type="ECO:0000256" key="6">
    <source>
        <dbReference type="ARBA" id="ARBA00023136"/>
    </source>
</evidence>
<dbReference type="Pfam" id="PF02653">
    <property type="entry name" value="BPD_transp_2"/>
    <property type="match status" value="1"/>
</dbReference>
<evidence type="ECO:0000256" key="4">
    <source>
        <dbReference type="ARBA" id="ARBA00022692"/>
    </source>
</evidence>
<protein>
    <submittedName>
        <fullName evidence="8">ABC transporter permease</fullName>
    </submittedName>
</protein>
<keyword evidence="4 7" id="KW-0812">Transmembrane</keyword>
<feature type="transmembrane region" description="Helical" evidence="7">
    <location>
        <begin position="227"/>
        <end position="247"/>
    </location>
</feature>
<evidence type="ECO:0000256" key="2">
    <source>
        <dbReference type="ARBA" id="ARBA00007942"/>
    </source>
</evidence>
<dbReference type="PANTHER" id="PTHR32196:SF72">
    <property type="entry name" value="RIBOSE IMPORT PERMEASE PROTEIN RBSC"/>
    <property type="match status" value="1"/>
</dbReference>
<keyword evidence="9" id="KW-1185">Reference proteome</keyword>
<dbReference type="InterPro" id="IPR001851">
    <property type="entry name" value="ABC_transp_permease"/>
</dbReference>
<evidence type="ECO:0000313" key="8">
    <source>
        <dbReference type="EMBL" id="MBW6393496.1"/>
    </source>
</evidence>
<sequence length="331" mass="34666">MNDASNSKPMGQLGLQRLRRLPLNATILAPLLALIILFVLSSLASEYFFDARNISNVLRQVSYTGIIAIGMTFVIIAGGIDLSVGSMVALVGVLLLYVVNAIADPLQGVLLGMLAALVAGSLFGLFNGLLVTRGRMAAFVVTLASMSIFRSLALYLTDAGEVTTPNPLFSEIGGGYVLGLPIPVWTFFGLAAIAHVLLFHTPFGRHVCAVGANPQVARYAGIRVERVVLSTFVIAGICVGLSAIMLSSRLNSVSPSDAGYFYELDDIAAVVIGGTALSGGRGSVWGTVIGALILGIINNMLNLTGVSPYLQGLVKGAVILLAVLLQYRRTG</sequence>
<evidence type="ECO:0000256" key="7">
    <source>
        <dbReference type="SAM" id="Phobius"/>
    </source>
</evidence>
<comment type="similarity">
    <text evidence="2">Belongs to the binding-protein-dependent transport system permease family. AraH/RbsC subfamily.</text>
</comment>
<reference evidence="8 9" key="1">
    <citation type="submission" date="2021-07" db="EMBL/GenBank/DDBJ databases">
        <authorList>
            <person name="So Y."/>
        </authorList>
    </citation>
    <scope>NUCLEOTIDE SEQUENCE [LARGE SCALE GENOMIC DNA]</scope>
    <source>
        <strain evidence="8 9">Y3S6</strain>
    </source>
</reference>
<gene>
    <name evidence="8" type="ORF">KPL81_20290</name>
</gene>